<proteinExistence type="predicted"/>
<dbReference type="Proteomes" id="UP001060215">
    <property type="component" value="Chromosome 2"/>
</dbReference>
<organism evidence="1 2">
    <name type="scientific">Camellia lanceoleosa</name>
    <dbReference type="NCBI Taxonomy" id="1840588"/>
    <lineage>
        <taxon>Eukaryota</taxon>
        <taxon>Viridiplantae</taxon>
        <taxon>Streptophyta</taxon>
        <taxon>Embryophyta</taxon>
        <taxon>Tracheophyta</taxon>
        <taxon>Spermatophyta</taxon>
        <taxon>Magnoliopsida</taxon>
        <taxon>eudicotyledons</taxon>
        <taxon>Gunneridae</taxon>
        <taxon>Pentapetalae</taxon>
        <taxon>asterids</taxon>
        <taxon>Ericales</taxon>
        <taxon>Theaceae</taxon>
        <taxon>Camellia</taxon>
    </lineage>
</organism>
<reference evidence="1 2" key="1">
    <citation type="journal article" date="2022" name="Plant J.">
        <title>Chromosome-level genome of Camellia lanceoleosa provides a valuable resource for understanding genome evolution and self-incompatibility.</title>
        <authorList>
            <person name="Gong W."/>
            <person name="Xiao S."/>
            <person name="Wang L."/>
            <person name="Liao Z."/>
            <person name="Chang Y."/>
            <person name="Mo W."/>
            <person name="Hu G."/>
            <person name="Li W."/>
            <person name="Zhao G."/>
            <person name="Zhu H."/>
            <person name="Hu X."/>
            <person name="Ji K."/>
            <person name="Xiang X."/>
            <person name="Song Q."/>
            <person name="Yuan D."/>
            <person name="Jin S."/>
            <person name="Zhang L."/>
        </authorList>
    </citation>
    <scope>NUCLEOTIDE SEQUENCE [LARGE SCALE GENOMIC DNA]</scope>
    <source>
        <strain evidence="1">SQ_2022a</strain>
    </source>
</reference>
<evidence type="ECO:0000313" key="2">
    <source>
        <dbReference type="Proteomes" id="UP001060215"/>
    </source>
</evidence>
<dbReference type="EMBL" id="CM045759">
    <property type="protein sequence ID" value="KAI8016878.1"/>
    <property type="molecule type" value="Genomic_DNA"/>
</dbReference>
<sequence length="423" mass="47038">MLTSCKAITVSWEHKFTLFIKKNCCGLQVYKRSFDLCMRLYEKELLTDSSYLYIYGYVIGSVCDTLSLDFVNGEMLPVQRMKVLAMSCQTKLFLILNAAAFEVAAELLKEVRVETASEENTVSANGNETQLTESPARLTTTVTESIGGGISINDSMTRNPPGSVHGAQAAVQMLKKPSRAFRAMLGNSAAKRKFDLDEKMTFHFIHFVASAEQSQPVVKEPAKVLESMLHEEPSSVKAKSSNSDDVILIANDASMNHDEPSALPPSSTNLDSFILIEDDENVEEAITGETKNEQVKDREDKTLGSDPEMGDKDDETMSLCDLSSSFQECFKSTNQTSKPKQAEKSKESYGFLPMKHGYSKNSLKPFDYEAARKEFRFGEDRKAKKGKEGDEGHRNNSRLDKVDRKKSSVAGHSRNDKQTGDFA</sequence>
<name>A0ACC0HTU1_9ERIC</name>
<accession>A0ACC0HTU1</accession>
<evidence type="ECO:0000313" key="1">
    <source>
        <dbReference type="EMBL" id="KAI8016878.1"/>
    </source>
</evidence>
<keyword evidence="2" id="KW-1185">Reference proteome</keyword>
<comment type="caution">
    <text evidence="1">The sequence shown here is derived from an EMBL/GenBank/DDBJ whole genome shotgun (WGS) entry which is preliminary data.</text>
</comment>
<protein>
    <submittedName>
        <fullName evidence="1">Protein RRP6-like 2</fullName>
    </submittedName>
</protein>
<gene>
    <name evidence="1" type="ORF">LOK49_LG04G03056</name>
</gene>